<dbReference type="EMBL" id="VSSQ01005085">
    <property type="protein sequence ID" value="MPM27783.1"/>
    <property type="molecule type" value="Genomic_DNA"/>
</dbReference>
<dbReference type="GO" id="GO:0006313">
    <property type="term" value="P:DNA transposition"/>
    <property type="evidence" value="ECO:0007669"/>
    <property type="project" value="InterPro"/>
</dbReference>
<dbReference type="AlphaFoldDB" id="A0A644YMQ9"/>
<evidence type="ECO:0000313" key="1">
    <source>
        <dbReference type="EMBL" id="MPM27783.1"/>
    </source>
</evidence>
<dbReference type="PANTHER" id="PTHR33795:SF1">
    <property type="entry name" value="INSERTION ELEMENT IS150 PROTEIN INSJ"/>
    <property type="match status" value="1"/>
</dbReference>
<comment type="caution">
    <text evidence="1">The sequence shown here is derived from an EMBL/GenBank/DDBJ whole genome shotgun (WGS) entry which is preliminary data.</text>
</comment>
<protein>
    <recommendedName>
        <fullName evidence="2">Transposase</fullName>
    </recommendedName>
</protein>
<dbReference type="GO" id="GO:0043565">
    <property type="term" value="F:sequence-specific DNA binding"/>
    <property type="evidence" value="ECO:0007669"/>
    <property type="project" value="InterPro"/>
</dbReference>
<dbReference type="InterPro" id="IPR010921">
    <property type="entry name" value="Trp_repressor/repl_initiator"/>
</dbReference>
<sequence>MKKFSAEFKLKVVKEYLEGSLSYMRLAKKYDSLSDESIKNWVKYYQKLGVEGLKVKPQSSAYSVQFKMDVLHFMKQSGSSSLDTAIAFGITSPALIWRWNKTFQEKGIEGLKPKQKPKRCTCMSKKNTNKQIDQSAPSTEELKREIELLRLENAYLKKLQAFQENPKVFLEKHKQR</sequence>
<dbReference type="Gene3D" id="1.10.10.10">
    <property type="entry name" value="Winged helix-like DNA-binding domain superfamily/Winged helix DNA-binding domain"/>
    <property type="match status" value="1"/>
</dbReference>
<proteinExistence type="predicted"/>
<dbReference type="PANTHER" id="PTHR33795">
    <property type="entry name" value="INSERTION ELEMENT IS150 PROTEIN INSJ"/>
    <property type="match status" value="1"/>
</dbReference>
<organism evidence="1">
    <name type="scientific">bioreactor metagenome</name>
    <dbReference type="NCBI Taxonomy" id="1076179"/>
    <lineage>
        <taxon>unclassified sequences</taxon>
        <taxon>metagenomes</taxon>
        <taxon>ecological metagenomes</taxon>
    </lineage>
</organism>
<dbReference type="InterPro" id="IPR036388">
    <property type="entry name" value="WH-like_DNA-bd_sf"/>
</dbReference>
<name>A0A644YMQ9_9ZZZZ</name>
<dbReference type="InterPro" id="IPR009057">
    <property type="entry name" value="Homeodomain-like_sf"/>
</dbReference>
<dbReference type="GO" id="GO:0004803">
    <property type="term" value="F:transposase activity"/>
    <property type="evidence" value="ECO:0007669"/>
    <property type="project" value="InterPro"/>
</dbReference>
<dbReference type="SUPFAM" id="SSF46689">
    <property type="entry name" value="Homeodomain-like"/>
    <property type="match status" value="1"/>
</dbReference>
<dbReference type="Pfam" id="PF01527">
    <property type="entry name" value="HTH_Tnp_1"/>
    <property type="match status" value="1"/>
</dbReference>
<dbReference type="InterPro" id="IPR002514">
    <property type="entry name" value="Transposase_8"/>
</dbReference>
<reference evidence="1" key="1">
    <citation type="submission" date="2019-08" db="EMBL/GenBank/DDBJ databases">
        <authorList>
            <person name="Kucharzyk K."/>
            <person name="Murdoch R.W."/>
            <person name="Higgins S."/>
            <person name="Loffler F."/>
        </authorList>
    </citation>
    <scope>NUCLEOTIDE SEQUENCE</scope>
</reference>
<dbReference type="SUPFAM" id="SSF48295">
    <property type="entry name" value="TrpR-like"/>
    <property type="match status" value="1"/>
</dbReference>
<gene>
    <name evidence="1" type="ORF">SDC9_74297</name>
</gene>
<dbReference type="InterPro" id="IPR052057">
    <property type="entry name" value="IS150/IS1296_orfA-like"/>
</dbReference>
<accession>A0A644YMQ9</accession>
<evidence type="ECO:0008006" key="2">
    <source>
        <dbReference type="Google" id="ProtNLM"/>
    </source>
</evidence>